<name>A0A328D4S7_9ASTE</name>
<dbReference type="PANTHER" id="PTHR48152:SF3">
    <property type="entry name" value="DUF946 FAMILY PROTEIN (DUF946)"/>
    <property type="match status" value="1"/>
</dbReference>
<organism evidence="2 3">
    <name type="scientific">Cuscuta australis</name>
    <dbReference type="NCBI Taxonomy" id="267555"/>
    <lineage>
        <taxon>Eukaryota</taxon>
        <taxon>Viridiplantae</taxon>
        <taxon>Streptophyta</taxon>
        <taxon>Embryophyta</taxon>
        <taxon>Tracheophyta</taxon>
        <taxon>Spermatophyta</taxon>
        <taxon>Magnoliopsida</taxon>
        <taxon>eudicotyledons</taxon>
        <taxon>Gunneridae</taxon>
        <taxon>Pentapetalae</taxon>
        <taxon>asterids</taxon>
        <taxon>lamiids</taxon>
        <taxon>Solanales</taxon>
        <taxon>Convolvulaceae</taxon>
        <taxon>Cuscuteae</taxon>
        <taxon>Cuscuta</taxon>
        <taxon>Cuscuta subgen. Grammica</taxon>
        <taxon>Cuscuta sect. Cleistogrammica</taxon>
    </lineage>
</organism>
<dbReference type="InterPro" id="IPR009291">
    <property type="entry name" value="Vps62"/>
</dbReference>
<reference evidence="2 3" key="1">
    <citation type="submission" date="2018-06" db="EMBL/GenBank/DDBJ databases">
        <title>The Genome of Cuscuta australis (Dodder) Provides Insight into the Evolution of Plant Parasitism.</title>
        <authorList>
            <person name="Liu H."/>
        </authorList>
    </citation>
    <scope>NUCLEOTIDE SEQUENCE [LARGE SCALE GENOMIC DNA]</scope>
    <source>
        <strain evidence="3">cv. Yunnan</strain>
        <tissue evidence="2">Vines</tissue>
    </source>
</reference>
<accession>A0A328D4S7</accession>
<evidence type="ECO:0000313" key="3">
    <source>
        <dbReference type="Proteomes" id="UP000249390"/>
    </source>
</evidence>
<dbReference type="EMBL" id="NQVE01000195">
    <property type="protein sequence ID" value="RAL40130.1"/>
    <property type="molecule type" value="Genomic_DNA"/>
</dbReference>
<protein>
    <recommendedName>
        <fullName evidence="4">DUF946 domain-containing protein</fullName>
    </recommendedName>
</protein>
<proteinExistence type="predicted"/>
<gene>
    <name evidence="2" type="ORF">DM860_008270</name>
</gene>
<dbReference type="Proteomes" id="UP000249390">
    <property type="component" value="Unassembled WGS sequence"/>
</dbReference>
<sequence length="549" mass="59231">MSTSMGSGVSKISSLPVDATFRLPSPLPAWPTGDGFGKETVDLGGLLVSEVTSFTKVVATREGGPGGNGVSFFEPSPVPDGFCMLGHYAQANDTPLFGWVMVGKDAKGDGGNSAGALKAPVDYTQVWRQDGPTAYIWCPVAPTGYKAVGYVVTTSSDKPSLDKIRCVHDEFTDDAESDELIWDSEGIKLYASRPRERGIRASGLSAGSFMAKLSNGGKESTPFTVHCLKNVKKSTTSAMPNLNQIKALVEVYAPWIYFDSNEQYFPSSVTWFFKNGALLYTKGKESAPVAIEPTGANLPQGGPDDGSYWLDLPIDEAEKERVKKGSLKDFTCYIHVKPMFGGAFTDLVFWVFYPFNGPARAKVEFVTVKLGSLGEHIGDWEHVTLRVSNMSGELKKVYFSQHNGGMWANASQVEYQKGNKPVVYSSYNGHAAYPKAGDVLQGIKNIGLRNDTDKGKMFVDTGASFSIVSAEHLGKDVVAEPPWLNYTRKWGPNTTNNVGKEIDTVKNAPPGILKVEVEKLVGILPSEALGGEGPAGPKGKDSWSGDERS</sequence>
<feature type="region of interest" description="Disordered" evidence="1">
    <location>
        <begin position="526"/>
        <end position="549"/>
    </location>
</feature>
<comment type="caution">
    <text evidence="2">The sequence shown here is derived from an EMBL/GenBank/DDBJ whole genome shotgun (WGS) entry which is preliminary data.</text>
</comment>
<feature type="compositionally biased region" description="Basic and acidic residues" evidence="1">
    <location>
        <begin position="538"/>
        <end position="549"/>
    </location>
</feature>
<keyword evidence="3" id="KW-1185">Reference proteome</keyword>
<evidence type="ECO:0000313" key="2">
    <source>
        <dbReference type="EMBL" id="RAL40130.1"/>
    </source>
</evidence>
<dbReference type="AlphaFoldDB" id="A0A328D4S7"/>
<dbReference type="PANTHER" id="PTHR48152">
    <property type="entry name" value="F1C9.34 PROTEIN"/>
    <property type="match status" value="1"/>
</dbReference>
<evidence type="ECO:0000256" key="1">
    <source>
        <dbReference type="SAM" id="MobiDB-lite"/>
    </source>
</evidence>
<dbReference type="Pfam" id="PF06101">
    <property type="entry name" value="Vps62"/>
    <property type="match status" value="1"/>
</dbReference>
<evidence type="ECO:0008006" key="4">
    <source>
        <dbReference type="Google" id="ProtNLM"/>
    </source>
</evidence>